<evidence type="ECO:0000313" key="3">
    <source>
        <dbReference type="Proteomes" id="UP000756132"/>
    </source>
</evidence>
<gene>
    <name evidence="2" type="ORF">CLAFUR5_07976</name>
</gene>
<accession>A0A9Q8LDD3</accession>
<dbReference type="EMBL" id="CP090165">
    <property type="protein sequence ID" value="UJO15348.1"/>
    <property type="molecule type" value="Genomic_DNA"/>
</dbReference>
<dbReference type="AlphaFoldDB" id="A0A9Q8LDD3"/>
<feature type="compositionally biased region" description="Polar residues" evidence="1">
    <location>
        <begin position="1"/>
        <end position="13"/>
    </location>
</feature>
<dbReference type="GeneID" id="71987854"/>
<evidence type="ECO:0000313" key="2">
    <source>
        <dbReference type="EMBL" id="UJO15348.1"/>
    </source>
</evidence>
<feature type="region of interest" description="Disordered" evidence="1">
    <location>
        <begin position="62"/>
        <end position="121"/>
    </location>
</feature>
<dbReference type="Proteomes" id="UP000756132">
    <property type="component" value="Chromosome 3"/>
</dbReference>
<keyword evidence="3" id="KW-1185">Reference proteome</keyword>
<reference evidence="2" key="2">
    <citation type="journal article" date="2022" name="Microb. Genom.">
        <title>A chromosome-scale genome assembly of the tomato pathogen Cladosporium fulvum reveals a compartmentalized genome architecture and the presence of a dispensable chromosome.</title>
        <authorList>
            <person name="Zaccaron A.Z."/>
            <person name="Chen L.H."/>
            <person name="Samaras A."/>
            <person name="Stergiopoulos I."/>
        </authorList>
    </citation>
    <scope>NUCLEOTIDE SEQUENCE</scope>
    <source>
        <strain evidence="2">Race5_Kim</strain>
    </source>
</reference>
<dbReference type="OrthoDB" id="5310629at2759"/>
<reference evidence="2" key="1">
    <citation type="submission" date="2021-12" db="EMBL/GenBank/DDBJ databases">
        <authorList>
            <person name="Zaccaron A."/>
            <person name="Stergiopoulos I."/>
        </authorList>
    </citation>
    <scope>NUCLEOTIDE SEQUENCE</scope>
    <source>
        <strain evidence="2">Race5_Kim</strain>
    </source>
</reference>
<dbReference type="RefSeq" id="XP_047759714.1">
    <property type="nucleotide sequence ID" value="XM_047907124.1"/>
</dbReference>
<dbReference type="OMA" id="MRSTAWI"/>
<proteinExistence type="predicted"/>
<dbReference type="KEGG" id="ffu:CLAFUR5_07976"/>
<feature type="compositionally biased region" description="Basic and acidic residues" evidence="1">
    <location>
        <begin position="100"/>
        <end position="121"/>
    </location>
</feature>
<feature type="region of interest" description="Disordered" evidence="1">
    <location>
        <begin position="1"/>
        <end position="20"/>
    </location>
</feature>
<protein>
    <submittedName>
        <fullName evidence="2">Uncharacterized protein</fullName>
    </submittedName>
</protein>
<name>A0A9Q8LDD3_PASFU</name>
<feature type="compositionally biased region" description="Basic and acidic residues" evidence="1">
    <location>
        <begin position="63"/>
        <end position="85"/>
    </location>
</feature>
<sequence length="121" mass="13048">MDRSNDTPISPVTASKGGPQLTLSAASINNEPIELDSTEVSLEIGRRRSEAVALEALHAKHGLNPEERKRVSELRAELGNKRKSDPAVMGNIPEDPSSTEFERTTAAEDDQRKAPSGSEKA</sequence>
<evidence type="ECO:0000256" key="1">
    <source>
        <dbReference type="SAM" id="MobiDB-lite"/>
    </source>
</evidence>
<organism evidence="2 3">
    <name type="scientific">Passalora fulva</name>
    <name type="common">Tomato leaf mold</name>
    <name type="synonym">Cladosporium fulvum</name>
    <dbReference type="NCBI Taxonomy" id="5499"/>
    <lineage>
        <taxon>Eukaryota</taxon>
        <taxon>Fungi</taxon>
        <taxon>Dikarya</taxon>
        <taxon>Ascomycota</taxon>
        <taxon>Pezizomycotina</taxon>
        <taxon>Dothideomycetes</taxon>
        <taxon>Dothideomycetidae</taxon>
        <taxon>Mycosphaerellales</taxon>
        <taxon>Mycosphaerellaceae</taxon>
        <taxon>Fulvia</taxon>
    </lineage>
</organism>